<dbReference type="PANTHER" id="PTHR35757:SF1">
    <property type="entry name" value="THERMOSOME SUBUNIT GAMMA"/>
    <property type="match status" value="1"/>
</dbReference>
<organism evidence="2 3">
    <name type="scientific">Adiantum capillus-veneris</name>
    <name type="common">Maidenhair fern</name>
    <dbReference type="NCBI Taxonomy" id="13818"/>
    <lineage>
        <taxon>Eukaryota</taxon>
        <taxon>Viridiplantae</taxon>
        <taxon>Streptophyta</taxon>
        <taxon>Embryophyta</taxon>
        <taxon>Tracheophyta</taxon>
        <taxon>Polypodiopsida</taxon>
        <taxon>Polypodiidae</taxon>
        <taxon>Polypodiales</taxon>
        <taxon>Pteridineae</taxon>
        <taxon>Pteridaceae</taxon>
        <taxon>Vittarioideae</taxon>
        <taxon>Adiantum</taxon>
    </lineage>
</organism>
<feature type="compositionally biased region" description="Basic residues" evidence="1">
    <location>
        <begin position="176"/>
        <end position="186"/>
    </location>
</feature>
<reference evidence="2" key="1">
    <citation type="submission" date="2021-01" db="EMBL/GenBank/DDBJ databases">
        <title>Adiantum capillus-veneris genome.</title>
        <authorList>
            <person name="Fang Y."/>
            <person name="Liao Q."/>
        </authorList>
    </citation>
    <scope>NUCLEOTIDE SEQUENCE</scope>
    <source>
        <strain evidence="2">H3</strain>
        <tissue evidence="2">Leaf</tissue>
    </source>
</reference>
<dbReference type="Proteomes" id="UP000886520">
    <property type="component" value="Chromosome 10"/>
</dbReference>
<name>A0A9D4ZGI9_ADICA</name>
<evidence type="ECO:0000256" key="1">
    <source>
        <dbReference type="SAM" id="MobiDB-lite"/>
    </source>
</evidence>
<evidence type="ECO:0000313" key="2">
    <source>
        <dbReference type="EMBL" id="KAI5074619.1"/>
    </source>
</evidence>
<sequence length="482" mass="54854">MASAVARSSALTFVVQWRDAPTGVQNHYTLCIGNFHSRGRVCITRSPCCFFGNKLRRNATLHQKVQHKNFISMSSLVEANDILIVEGPSDLKSISDFIRFRDNGDEGLNLQTATISYGKPFPSSLFQPNLQVDLVSAVHIADKDYFAALQEDLGAYDRVLYEMVADKDPRQTNRNPRTRWRPSRRLPGGRKRNFSFFGLIQRTMAFVLKLDFQLECLDYRKENWYHADLDYKTFSTLQLARGESLFSFARDMALVSLKNLTRATGMPENVDPWRARLLWVSKALPMPLIGLFVIESVCAPPDTPLNQLPEVKALLDLDLSAAIKVFLAKQIATDFTEGAASMVEKSVIIGERNRAAMEELREAFHDGCKRVAIFYGGGHMPDMDRRLREQFGLVPKKVQWQTAWAIKSRRQKVDGSLSTILSIMAKISGWPLDRYQTSALFIFSWVLAIDLWFWEVLLDSLNKYSIELIVTVIQLLERASQL</sequence>
<accession>A0A9D4ZGI9</accession>
<evidence type="ECO:0000313" key="3">
    <source>
        <dbReference type="Proteomes" id="UP000886520"/>
    </source>
</evidence>
<dbReference type="PANTHER" id="PTHR35757">
    <property type="entry name" value="THERMOSOME SUBUNIT GAMMA"/>
    <property type="match status" value="1"/>
</dbReference>
<dbReference type="AlphaFoldDB" id="A0A9D4ZGI9"/>
<protein>
    <submittedName>
        <fullName evidence="2">Uncharacterized protein</fullName>
    </submittedName>
</protein>
<feature type="region of interest" description="Disordered" evidence="1">
    <location>
        <begin position="167"/>
        <end position="186"/>
    </location>
</feature>
<dbReference type="EMBL" id="JABFUD020000010">
    <property type="protein sequence ID" value="KAI5074619.1"/>
    <property type="molecule type" value="Genomic_DNA"/>
</dbReference>
<dbReference type="OrthoDB" id="45571at2759"/>
<proteinExistence type="predicted"/>
<gene>
    <name evidence="2" type="ORF">GOP47_0010580</name>
</gene>
<keyword evidence="3" id="KW-1185">Reference proteome</keyword>
<comment type="caution">
    <text evidence="2">The sequence shown here is derived from an EMBL/GenBank/DDBJ whole genome shotgun (WGS) entry which is preliminary data.</text>
</comment>